<sequence>MVAVELYYGSPDAVSIPSSYECGETSIPKYSLRIEATKGCSRIKRQCEGLNTCFGRLKRPIVGSSRAKIYKGHHFQISSEENDFKFPVYEWNMREFSSKFMEKNGYLVIMRFNPSLKRCDFKGVVMRTATTEMECDEKPPKHNRVTRISSPRFAPI</sequence>
<organism evidence="2">
    <name type="scientific">Golovinomyces orontii</name>
    <dbReference type="NCBI Taxonomy" id="62715"/>
    <lineage>
        <taxon>Eukaryota</taxon>
        <taxon>Fungi</taxon>
        <taxon>Dikarya</taxon>
        <taxon>Ascomycota</taxon>
        <taxon>Pezizomycotina</taxon>
        <taxon>Leotiomycetes</taxon>
        <taxon>Erysiphales</taxon>
        <taxon>Erysiphaceae</taxon>
        <taxon>Golovinomyces</taxon>
    </lineage>
</organism>
<accession>A0A088QF61</accession>
<gene>
    <name evidence="2" type="primary">OEC23b</name>
</gene>
<protein>
    <submittedName>
        <fullName evidence="2">Effector protein OEC23b</fullName>
    </submittedName>
</protein>
<name>A0A088QF61_9PEZI</name>
<proteinExistence type="evidence at transcript level"/>
<dbReference type="AlphaFoldDB" id="A0A088QF61"/>
<evidence type="ECO:0000256" key="1">
    <source>
        <dbReference type="SAM" id="MobiDB-lite"/>
    </source>
</evidence>
<evidence type="ECO:0000313" key="2">
    <source>
        <dbReference type="EMBL" id="AIN81179.1"/>
    </source>
</evidence>
<reference evidence="2" key="1">
    <citation type="journal article" date="2014" name="Cell Host Microbe">
        <title>Convergent targeting of a common host protein-network by pathogen effectors from three kingdoms of life.</title>
        <authorList>
            <person name="Wessling R."/>
            <person name="Epple P.M."/>
            <person name="Altmann S."/>
            <person name="He Y."/>
            <person name="Yang L."/>
            <person name="McDonald N."/>
            <person name="Wiley K."/>
            <person name="Bader K.C."/>
            <person name="Glaesser C."/>
            <person name="Mukhtar M.S."/>
            <person name="Haigis S."/>
            <person name="Ghamsari L."/>
            <person name="Stephens A.E."/>
            <person name="Ecker J.R."/>
            <person name="Vidal M."/>
            <person name="Jones J.D.G."/>
            <person name="Mayer K.F.X."/>
            <person name="Ver Loren van Themaat E."/>
            <person name="Schulze-Lefert P."/>
            <person name="Dangl J.L."/>
            <person name="Panstruga R."/>
            <person name="Braun P."/>
        </authorList>
    </citation>
    <scope>NUCLEOTIDE SEQUENCE</scope>
</reference>
<feature type="region of interest" description="Disordered" evidence="1">
    <location>
        <begin position="136"/>
        <end position="156"/>
    </location>
</feature>
<dbReference type="EMBL" id="KM220836">
    <property type="protein sequence ID" value="AIN81179.1"/>
    <property type="molecule type" value="mRNA"/>
</dbReference>
<dbReference type="IntAct" id="A0A088QF61">
    <property type="interactions" value="1"/>
</dbReference>
<feature type="non-terminal residue" evidence="2">
    <location>
        <position position="1"/>
    </location>
</feature>